<dbReference type="AlphaFoldDB" id="A0A4S8MX53"/>
<keyword evidence="2" id="KW-0812">Transmembrane</keyword>
<organism evidence="3 4">
    <name type="scientific">Dendrothele bispora (strain CBS 962.96)</name>
    <dbReference type="NCBI Taxonomy" id="1314807"/>
    <lineage>
        <taxon>Eukaryota</taxon>
        <taxon>Fungi</taxon>
        <taxon>Dikarya</taxon>
        <taxon>Basidiomycota</taxon>
        <taxon>Agaricomycotina</taxon>
        <taxon>Agaricomycetes</taxon>
        <taxon>Agaricomycetidae</taxon>
        <taxon>Agaricales</taxon>
        <taxon>Agaricales incertae sedis</taxon>
        <taxon>Dendrothele</taxon>
    </lineage>
</organism>
<keyword evidence="4" id="KW-1185">Reference proteome</keyword>
<evidence type="ECO:0000256" key="2">
    <source>
        <dbReference type="SAM" id="Phobius"/>
    </source>
</evidence>
<evidence type="ECO:0008006" key="5">
    <source>
        <dbReference type="Google" id="ProtNLM"/>
    </source>
</evidence>
<feature type="region of interest" description="Disordered" evidence="1">
    <location>
        <begin position="168"/>
        <end position="195"/>
    </location>
</feature>
<sequence length="195" mass="21798">MMHSKRHLVGHRNTHWNFVLIPGTFILIFLVQHFFVRGVTPKSSTLRIEGQWKQVRQALGLPSLQDEVYFPATTDSPARLFPPSSRFFKRHLISPERDSDEYHSNSKQTADQEILFAFASPPALFFAQDALHEPKLSTEELVHSFQLAALRDEAEARSELLALANSNSAGIGNGIKQKSGTSKKGGKSASSRRSL</sequence>
<dbReference type="EMBL" id="ML179036">
    <property type="protein sequence ID" value="THV07970.1"/>
    <property type="molecule type" value="Genomic_DNA"/>
</dbReference>
<keyword evidence="2" id="KW-0472">Membrane</keyword>
<dbReference type="OrthoDB" id="2916164at2759"/>
<dbReference type="Proteomes" id="UP000297245">
    <property type="component" value="Unassembled WGS sequence"/>
</dbReference>
<keyword evidence="2" id="KW-1133">Transmembrane helix</keyword>
<evidence type="ECO:0000256" key="1">
    <source>
        <dbReference type="SAM" id="MobiDB-lite"/>
    </source>
</evidence>
<protein>
    <recommendedName>
        <fullName evidence="5">Transmembrane protein</fullName>
    </recommendedName>
</protein>
<feature type="transmembrane region" description="Helical" evidence="2">
    <location>
        <begin position="16"/>
        <end position="35"/>
    </location>
</feature>
<evidence type="ECO:0000313" key="4">
    <source>
        <dbReference type="Proteomes" id="UP000297245"/>
    </source>
</evidence>
<name>A0A4S8MX53_DENBC</name>
<proteinExistence type="predicted"/>
<gene>
    <name evidence="3" type="ORF">K435DRAFT_847763</name>
</gene>
<evidence type="ECO:0000313" key="3">
    <source>
        <dbReference type="EMBL" id="THV07970.1"/>
    </source>
</evidence>
<reference evidence="3 4" key="1">
    <citation type="journal article" date="2019" name="Nat. Ecol. Evol.">
        <title>Megaphylogeny resolves global patterns of mushroom evolution.</title>
        <authorList>
            <person name="Varga T."/>
            <person name="Krizsan K."/>
            <person name="Foldi C."/>
            <person name="Dima B."/>
            <person name="Sanchez-Garcia M."/>
            <person name="Sanchez-Ramirez S."/>
            <person name="Szollosi G.J."/>
            <person name="Szarkandi J.G."/>
            <person name="Papp V."/>
            <person name="Albert L."/>
            <person name="Andreopoulos W."/>
            <person name="Angelini C."/>
            <person name="Antonin V."/>
            <person name="Barry K.W."/>
            <person name="Bougher N.L."/>
            <person name="Buchanan P."/>
            <person name="Buyck B."/>
            <person name="Bense V."/>
            <person name="Catcheside P."/>
            <person name="Chovatia M."/>
            <person name="Cooper J."/>
            <person name="Damon W."/>
            <person name="Desjardin D."/>
            <person name="Finy P."/>
            <person name="Geml J."/>
            <person name="Haridas S."/>
            <person name="Hughes K."/>
            <person name="Justo A."/>
            <person name="Karasinski D."/>
            <person name="Kautmanova I."/>
            <person name="Kiss B."/>
            <person name="Kocsube S."/>
            <person name="Kotiranta H."/>
            <person name="LaButti K.M."/>
            <person name="Lechner B.E."/>
            <person name="Liimatainen K."/>
            <person name="Lipzen A."/>
            <person name="Lukacs Z."/>
            <person name="Mihaltcheva S."/>
            <person name="Morgado L.N."/>
            <person name="Niskanen T."/>
            <person name="Noordeloos M.E."/>
            <person name="Ohm R.A."/>
            <person name="Ortiz-Santana B."/>
            <person name="Ovrebo C."/>
            <person name="Racz N."/>
            <person name="Riley R."/>
            <person name="Savchenko A."/>
            <person name="Shiryaev A."/>
            <person name="Soop K."/>
            <person name="Spirin V."/>
            <person name="Szebenyi C."/>
            <person name="Tomsovsky M."/>
            <person name="Tulloss R.E."/>
            <person name="Uehling J."/>
            <person name="Grigoriev I.V."/>
            <person name="Vagvolgyi C."/>
            <person name="Papp T."/>
            <person name="Martin F.M."/>
            <person name="Miettinen O."/>
            <person name="Hibbett D.S."/>
            <person name="Nagy L.G."/>
        </authorList>
    </citation>
    <scope>NUCLEOTIDE SEQUENCE [LARGE SCALE GENOMIC DNA]</scope>
    <source>
        <strain evidence="3 4">CBS 962.96</strain>
    </source>
</reference>
<accession>A0A4S8MX53</accession>